<dbReference type="InterPro" id="IPR027396">
    <property type="entry name" value="DsrEFH-like"/>
</dbReference>
<keyword evidence="4" id="KW-1185">Reference proteome</keyword>
<evidence type="ECO:0000313" key="4">
    <source>
        <dbReference type="Proteomes" id="UP000000269"/>
    </source>
</evidence>
<evidence type="ECO:0000256" key="1">
    <source>
        <dbReference type="ARBA" id="ARBA00008984"/>
    </source>
</evidence>
<dbReference type="RefSeq" id="WP_012157907.1">
    <property type="nucleotide sequence ID" value="NC_009922.1"/>
</dbReference>
<dbReference type="InterPro" id="IPR003787">
    <property type="entry name" value="Sulphur_relay_DsrE/F-like"/>
</dbReference>
<dbReference type="eggNOG" id="COG0425">
    <property type="taxonomic scope" value="Bacteria"/>
</dbReference>
<accession>A8MEC1</accession>
<dbReference type="InterPro" id="IPR001455">
    <property type="entry name" value="TusA-like"/>
</dbReference>
<dbReference type="OrthoDB" id="9801500at2"/>
<gene>
    <name evidence="3" type="ordered locus">Clos_0022</name>
</gene>
<reference evidence="4" key="1">
    <citation type="submission" date="2007-10" db="EMBL/GenBank/DDBJ databases">
        <title>Complete genome of Alkaliphilus oremlandii OhILAs.</title>
        <authorList>
            <person name="Copeland A."/>
            <person name="Lucas S."/>
            <person name="Lapidus A."/>
            <person name="Barry K."/>
            <person name="Detter J.C."/>
            <person name="Glavina del Rio T."/>
            <person name="Hammon N."/>
            <person name="Israni S."/>
            <person name="Dalin E."/>
            <person name="Tice H."/>
            <person name="Pitluck S."/>
            <person name="Chain P."/>
            <person name="Malfatti S."/>
            <person name="Shin M."/>
            <person name="Vergez L."/>
            <person name="Schmutz J."/>
            <person name="Larimer F."/>
            <person name="Land M."/>
            <person name="Hauser L."/>
            <person name="Kyrpides N."/>
            <person name="Mikhailova N."/>
            <person name="Stolz J.F."/>
            <person name="Dawson A."/>
            <person name="Fisher E."/>
            <person name="Crable B."/>
            <person name="Perera E."/>
            <person name="Lisak J."/>
            <person name="Ranganathan M."/>
            <person name="Basu P."/>
            <person name="Richardson P."/>
        </authorList>
    </citation>
    <scope>NUCLEOTIDE SEQUENCE [LARGE SCALE GENOMIC DNA]</scope>
    <source>
        <strain evidence="4">OhILAs</strain>
    </source>
</reference>
<feature type="domain" description="UPF0033" evidence="2">
    <location>
        <begin position="5"/>
        <end position="29"/>
    </location>
</feature>
<dbReference type="Pfam" id="PF02635">
    <property type="entry name" value="DsrE"/>
    <property type="match status" value="1"/>
</dbReference>
<sequence length="202" mass="22335">MNKEVDARGMNCPLPVIHTKKALESIDDGRITTIVDNEVAKENVAKLAKSMNLKVDIKQDLGNYYIDIFKDSGMEIIGIETLDIQKTSNNSKDLVILISTDKFGEGSEELGKLLMKSYVYALTEVMPQPTALIFLNSGVKLTIKDSEVIDHIRTLESRGVEVLSCGTCLDYYKIKDQLAVGGISNMYTIVEKLNNAGNTIKL</sequence>
<dbReference type="Pfam" id="PF01206">
    <property type="entry name" value="TusA"/>
    <property type="match status" value="1"/>
</dbReference>
<evidence type="ECO:0000259" key="2">
    <source>
        <dbReference type="PROSITE" id="PS01148"/>
    </source>
</evidence>
<dbReference type="InterPro" id="IPR036868">
    <property type="entry name" value="TusA-like_sf"/>
</dbReference>
<dbReference type="SUPFAM" id="SSF75169">
    <property type="entry name" value="DsrEFH-like"/>
    <property type="match status" value="1"/>
</dbReference>
<dbReference type="STRING" id="350688.Clos_0022"/>
<dbReference type="SUPFAM" id="SSF64307">
    <property type="entry name" value="SirA-like"/>
    <property type="match status" value="1"/>
</dbReference>
<dbReference type="AlphaFoldDB" id="A8MEC1"/>
<dbReference type="Proteomes" id="UP000000269">
    <property type="component" value="Chromosome"/>
</dbReference>
<dbReference type="Gene3D" id="3.40.1260.10">
    <property type="entry name" value="DsrEFH-like"/>
    <property type="match status" value="1"/>
</dbReference>
<comment type="similarity">
    <text evidence="1">Belongs to the sulfur carrier protein TusA family.</text>
</comment>
<dbReference type="Gene3D" id="3.30.110.40">
    <property type="entry name" value="TusA-like domain"/>
    <property type="match status" value="1"/>
</dbReference>
<dbReference type="HOGENOM" id="CLU_097491_0_0_9"/>
<dbReference type="PANTHER" id="PTHR33279:SF6">
    <property type="entry name" value="SULFUR CARRIER PROTEIN YEDF-RELATED"/>
    <property type="match status" value="1"/>
</dbReference>
<dbReference type="EMBL" id="CP000853">
    <property type="protein sequence ID" value="ABW17592.1"/>
    <property type="molecule type" value="Genomic_DNA"/>
</dbReference>
<dbReference type="PANTHER" id="PTHR33279">
    <property type="entry name" value="SULFUR CARRIER PROTEIN YEDF-RELATED"/>
    <property type="match status" value="1"/>
</dbReference>
<dbReference type="PROSITE" id="PS01148">
    <property type="entry name" value="UPF0033"/>
    <property type="match status" value="1"/>
</dbReference>
<dbReference type="NCBIfam" id="TIGR03527">
    <property type="entry name" value="selenium_YedF"/>
    <property type="match status" value="1"/>
</dbReference>
<dbReference type="KEGG" id="aoe:Clos_0022"/>
<dbReference type="InterPro" id="IPR019870">
    <property type="entry name" value="Se_metab_YedF"/>
</dbReference>
<evidence type="ECO:0000313" key="3">
    <source>
        <dbReference type="EMBL" id="ABW17592.1"/>
    </source>
</evidence>
<protein>
    <submittedName>
        <fullName evidence="3">SirA family protein</fullName>
    </submittedName>
</protein>
<dbReference type="CDD" id="cd03421">
    <property type="entry name" value="SirA_like_N"/>
    <property type="match status" value="1"/>
</dbReference>
<name>A8MEC1_ALKOO</name>
<organism evidence="3 4">
    <name type="scientific">Alkaliphilus oremlandii (strain OhILAs)</name>
    <name type="common">Clostridium oremlandii (strain OhILAs)</name>
    <dbReference type="NCBI Taxonomy" id="350688"/>
    <lineage>
        <taxon>Bacteria</taxon>
        <taxon>Bacillati</taxon>
        <taxon>Bacillota</taxon>
        <taxon>Clostridia</taxon>
        <taxon>Peptostreptococcales</taxon>
        <taxon>Natronincolaceae</taxon>
        <taxon>Alkaliphilus</taxon>
    </lineage>
</organism>
<proteinExistence type="inferred from homology"/>